<protein>
    <recommendedName>
        <fullName evidence="4">Molecular chaperone DnaJ</fullName>
    </recommendedName>
</protein>
<feature type="signal peptide" evidence="1">
    <location>
        <begin position="1"/>
        <end position="21"/>
    </location>
</feature>
<evidence type="ECO:0008006" key="4">
    <source>
        <dbReference type="Google" id="ProtNLM"/>
    </source>
</evidence>
<sequence>MRFTYALLVCSAVYGLASAQALPEQPADIGYPTPAAALSALRAKPGVVVTERPGWTVAEDKSEKAIWTIAEPGNPAYPAAIKRYLSNEGDGVHLEMKVLCGASKEACDNMVRQFQQLNSNVVNAVQQQRSN</sequence>
<dbReference type="Proteomes" id="UP001620405">
    <property type="component" value="Unassembled WGS sequence"/>
</dbReference>
<evidence type="ECO:0000256" key="1">
    <source>
        <dbReference type="SAM" id="SignalP"/>
    </source>
</evidence>
<accession>A0ABW8IWY2</accession>
<proteinExistence type="predicted"/>
<feature type="chain" id="PRO_5046127637" description="Molecular chaperone DnaJ" evidence="1">
    <location>
        <begin position="22"/>
        <end position="131"/>
    </location>
</feature>
<reference evidence="2 3" key="1">
    <citation type="submission" date="2020-10" db="EMBL/GenBank/DDBJ databases">
        <title>Phylogeny of dyella-like bacteria.</title>
        <authorList>
            <person name="Fu J."/>
        </authorList>
    </citation>
    <scope>NUCLEOTIDE SEQUENCE [LARGE SCALE GENOMIC DNA]</scope>
    <source>
        <strain evidence="2 3">DHOB07</strain>
    </source>
</reference>
<organism evidence="2 3">
    <name type="scientific">Dyella lipolytica</name>
    <dbReference type="NCBI Taxonomy" id="1867835"/>
    <lineage>
        <taxon>Bacteria</taxon>
        <taxon>Pseudomonadati</taxon>
        <taxon>Pseudomonadota</taxon>
        <taxon>Gammaproteobacteria</taxon>
        <taxon>Lysobacterales</taxon>
        <taxon>Rhodanobacteraceae</taxon>
        <taxon>Dyella</taxon>
    </lineage>
</organism>
<evidence type="ECO:0000313" key="3">
    <source>
        <dbReference type="Proteomes" id="UP001620405"/>
    </source>
</evidence>
<dbReference type="EMBL" id="JADIKG010000012">
    <property type="protein sequence ID" value="MFK2874448.1"/>
    <property type="molecule type" value="Genomic_DNA"/>
</dbReference>
<name>A0ABW8IWY2_9GAMM</name>
<gene>
    <name evidence="2" type="ORF">ISP13_12965</name>
</gene>
<comment type="caution">
    <text evidence="2">The sequence shown here is derived from an EMBL/GenBank/DDBJ whole genome shotgun (WGS) entry which is preliminary data.</text>
</comment>
<keyword evidence="1" id="KW-0732">Signal</keyword>
<dbReference type="RefSeq" id="WP_284401830.1">
    <property type="nucleotide sequence ID" value="NZ_BSNQ01000009.1"/>
</dbReference>
<evidence type="ECO:0000313" key="2">
    <source>
        <dbReference type="EMBL" id="MFK2874448.1"/>
    </source>
</evidence>
<keyword evidence="3" id="KW-1185">Reference proteome</keyword>